<dbReference type="PANTHER" id="PTHR43434:SF20">
    <property type="entry name" value="5'-NUCLEOTIDASE"/>
    <property type="match status" value="1"/>
</dbReference>
<sequence>MTTRPTSPALQNDEPSADDGAPLVLFDLDGTLVDPAGSITGGIAAALAAHGIDVPDQPTLEGMVGPPLAASLLSLPGVTTEMLPGLVAHYRAGYLAHGMAASKVYPGLRQLLADLREAGVALAVATSKPQPLAERLLEVQGLAGAVDVVAGSDPDETVPHAGKAPILAAALRDVARASDRDPSGGPSRPRAAMVGDRIFDVEGAQAHGIPCVGVRWGSAPAGELEQAGADVVVDDAQGLRDALEHLLDVPLGDSAARPAPSPTQDSTHSAAEDPAEGSASPWRLIDSRP</sequence>
<reference evidence="3" key="1">
    <citation type="journal article" date="2019" name="Int. J. Syst. Evol. Microbiol.">
        <title>The Global Catalogue of Microorganisms (GCM) 10K type strain sequencing project: providing services to taxonomists for standard genome sequencing and annotation.</title>
        <authorList>
            <consortium name="The Broad Institute Genomics Platform"/>
            <consortium name="The Broad Institute Genome Sequencing Center for Infectious Disease"/>
            <person name="Wu L."/>
            <person name="Ma J."/>
        </authorList>
    </citation>
    <scope>NUCLEOTIDE SEQUENCE [LARGE SCALE GENOMIC DNA]</scope>
    <source>
        <strain evidence="3">JCM 14309</strain>
    </source>
</reference>
<evidence type="ECO:0000256" key="1">
    <source>
        <dbReference type="SAM" id="MobiDB-lite"/>
    </source>
</evidence>
<gene>
    <name evidence="2" type="ORF">GCM10010529_07440</name>
</gene>
<organism evidence="2 3">
    <name type="scientific">Nesterenkonia aethiopica</name>
    <dbReference type="NCBI Taxonomy" id="269144"/>
    <lineage>
        <taxon>Bacteria</taxon>
        <taxon>Bacillati</taxon>
        <taxon>Actinomycetota</taxon>
        <taxon>Actinomycetes</taxon>
        <taxon>Micrococcales</taxon>
        <taxon>Micrococcaceae</taxon>
        <taxon>Nesterenkonia</taxon>
    </lineage>
</organism>
<dbReference type="SUPFAM" id="SSF56784">
    <property type="entry name" value="HAD-like"/>
    <property type="match status" value="1"/>
</dbReference>
<evidence type="ECO:0000313" key="2">
    <source>
        <dbReference type="EMBL" id="GAA3056027.1"/>
    </source>
</evidence>
<name>A0ABP6LQM0_9MICC</name>
<keyword evidence="2" id="KW-0378">Hydrolase</keyword>
<dbReference type="Gene3D" id="1.10.150.240">
    <property type="entry name" value="Putative phosphatase, domain 2"/>
    <property type="match status" value="1"/>
</dbReference>
<dbReference type="InterPro" id="IPR050155">
    <property type="entry name" value="HAD-like_hydrolase_sf"/>
</dbReference>
<dbReference type="Gene3D" id="3.40.50.1000">
    <property type="entry name" value="HAD superfamily/HAD-like"/>
    <property type="match status" value="1"/>
</dbReference>
<evidence type="ECO:0000313" key="3">
    <source>
        <dbReference type="Proteomes" id="UP001500236"/>
    </source>
</evidence>
<accession>A0ABP6LQM0</accession>
<keyword evidence="3" id="KW-1185">Reference proteome</keyword>
<feature type="compositionally biased region" description="Polar residues" evidence="1">
    <location>
        <begin position="1"/>
        <end position="14"/>
    </location>
</feature>
<dbReference type="SFLD" id="SFLDS00003">
    <property type="entry name" value="Haloacid_Dehalogenase"/>
    <property type="match status" value="1"/>
</dbReference>
<feature type="region of interest" description="Disordered" evidence="1">
    <location>
        <begin position="250"/>
        <end position="289"/>
    </location>
</feature>
<dbReference type="InterPro" id="IPR023198">
    <property type="entry name" value="PGP-like_dom2"/>
</dbReference>
<dbReference type="InterPro" id="IPR036412">
    <property type="entry name" value="HAD-like_sf"/>
</dbReference>
<dbReference type="InterPro" id="IPR023214">
    <property type="entry name" value="HAD_sf"/>
</dbReference>
<dbReference type="PANTHER" id="PTHR43434">
    <property type="entry name" value="PHOSPHOGLYCOLATE PHOSPHATASE"/>
    <property type="match status" value="1"/>
</dbReference>
<dbReference type="InterPro" id="IPR041492">
    <property type="entry name" value="HAD_2"/>
</dbReference>
<dbReference type="GO" id="GO:0016787">
    <property type="term" value="F:hydrolase activity"/>
    <property type="evidence" value="ECO:0007669"/>
    <property type="project" value="UniProtKB-KW"/>
</dbReference>
<dbReference type="Pfam" id="PF13419">
    <property type="entry name" value="HAD_2"/>
    <property type="match status" value="1"/>
</dbReference>
<dbReference type="EMBL" id="BAAAVT010000004">
    <property type="protein sequence ID" value="GAA3056027.1"/>
    <property type="molecule type" value="Genomic_DNA"/>
</dbReference>
<feature type="region of interest" description="Disordered" evidence="1">
    <location>
        <begin position="1"/>
        <end position="20"/>
    </location>
</feature>
<dbReference type="RefSeq" id="WP_070160141.1">
    <property type="nucleotide sequence ID" value="NZ_BAAAVT010000004.1"/>
</dbReference>
<comment type="caution">
    <text evidence="2">The sequence shown here is derived from an EMBL/GenBank/DDBJ whole genome shotgun (WGS) entry which is preliminary data.</text>
</comment>
<dbReference type="Proteomes" id="UP001500236">
    <property type="component" value="Unassembled WGS sequence"/>
</dbReference>
<proteinExistence type="predicted"/>
<protein>
    <submittedName>
        <fullName evidence="2">HAD family hydrolase</fullName>
    </submittedName>
</protein>
<dbReference type="SFLD" id="SFLDG01129">
    <property type="entry name" value="C1.5:_HAD__Beta-PGM__Phosphata"/>
    <property type="match status" value="1"/>
</dbReference>